<dbReference type="AlphaFoldDB" id="I9RI32"/>
<feature type="signal peptide" evidence="2">
    <location>
        <begin position="1"/>
        <end position="20"/>
    </location>
</feature>
<evidence type="ECO:0000313" key="3">
    <source>
        <dbReference type="EMBL" id="EIY41993.1"/>
    </source>
</evidence>
<evidence type="ECO:0000256" key="2">
    <source>
        <dbReference type="SAM" id="SignalP"/>
    </source>
</evidence>
<name>I9RI32_9BACT</name>
<keyword evidence="2" id="KW-0732">Signal</keyword>
<proteinExistence type="predicted"/>
<sequence length="886" mass="100463">MKKKMYFILMALLLSFTFNACSSDSPEEELPEKEEPEQPEKPVEPNEPQNGDVILNENTILLSDELEKYVTNTVTGTSLNIDASIKESDLPEIGRILLYGAVSEKFPSGFLGKVKQVVKAQGGYEIQTESVSLEEAFDKLYINEPMELVFDDMDVPDSRSILPCSPYWDKDGYVGLQTRWNIEFGKASEKEWSSTTTDSGSLSGSMESGAGIGIKLQCRIDIDKKAQKEPYIEFSFFCKTFYGSSFDVKGALSREYRKKIKKIPVKPTLLPSGVVGVATQIVLQPEFILSAFMNFEGEFEYHSEQHSQQEWKMSFIYEHGESRFESQRIKDNEELSVKSLQLDGTISAGLSLDFSMKLFNNKEISCMLGASAAPSIAAEISYEQEDLNNIYSKLKDSKITETACNVTAQIAVKTSLFVKKTNIEVELEREFLSLPIGKKDYYLFPEFEPIDAIWKGDKIDASYHVNRDVFFPIELGLRLLDEKKKKVEDSEEKIEYRLSGSSPVELTTSFSSPNKNKNYCVCPTIKLPIFDEIILALPEQEIEGITLVTGDATVQNKTTALVTCEYKNVIPWTKKIGVEFTDESGKRQEIVRDIIEDGIYNFQLTGLQSKMTYTYRAFAIVDGEHVYADNFNSFTTSEVLDIKDVDFEIIPSFKNSWPDTTELLDYNITFRESRYLKFWYDIFTNDVQKLQGVSKWGTILYKNGIVCDTHTGTRKDVSFNVLRCDETDLTIHNSTYTAIADKAIYSIGIFVERTDSLGKTVVETTKPKQIEPPIYSQKPEIVISSIEKILPDAIIGDWYDDNGVHQIQKQIYSMLKYRVRGLFWMKPIRGNDEGINIVHNCPLDEAYYESGLGPSYYNNQRPQTVCITAKDLTTGKIITSNVVNIP</sequence>
<dbReference type="Proteomes" id="UP000004019">
    <property type="component" value="Unassembled WGS sequence"/>
</dbReference>
<protein>
    <recommendedName>
        <fullName evidence="5">Fibronectin type-III domain-containing protein</fullName>
    </recommendedName>
</protein>
<comment type="caution">
    <text evidence="3">The sequence shown here is derived from an EMBL/GenBank/DDBJ whole genome shotgun (WGS) entry which is preliminary data.</text>
</comment>
<dbReference type="RefSeq" id="WP_007851825.1">
    <property type="nucleotide sequence ID" value="NZ_CP011531.1"/>
</dbReference>
<evidence type="ECO:0000313" key="4">
    <source>
        <dbReference type="Proteomes" id="UP000004019"/>
    </source>
</evidence>
<dbReference type="PATRIC" id="fig|997877.3.peg.371"/>
<dbReference type="EMBL" id="AGXI01000001">
    <property type="protein sequence ID" value="EIY41993.1"/>
    <property type="molecule type" value="Genomic_DNA"/>
</dbReference>
<dbReference type="HOGENOM" id="CLU_325339_0_0_10"/>
<organism evidence="3 4">
    <name type="scientific">Phocaeicola dorei CL03T12C01</name>
    <dbReference type="NCBI Taxonomy" id="997877"/>
    <lineage>
        <taxon>Bacteria</taxon>
        <taxon>Pseudomonadati</taxon>
        <taxon>Bacteroidota</taxon>
        <taxon>Bacteroidia</taxon>
        <taxon>Bacteroidales</taxon>
        <taxon>Bacteroidaceae</taxon>
        <taxon>Phocaeicola</taxon>
    </lineage>
</organism>
<accession>I9RI32</accession>
<feature type="region of interest" description="Disordered" evidence="1">
    <location>
        <begin position="24"/>
        <end position="52"/>
    </location>
</feature>
<evidence type="ECO:0000256" key="1">
    <source>
        <dbReference type="SAM" id="MobiDB-lite"/>
    </source>
</evidence>
<feature type="chain" id="PRO_5003724750" description="Fibronectin type-III domain-containing protein" evidence="2">
    <location>
        <begin position="21"/>
        <end position="886"/>
    </location>
</feature>
<gene>
    <name evidence="3" type="ORF">HMPREF1065_00359</name>
</gene>
<feature type="compositionally biased region" description="Acidic residues" evidence="1">
    <location>
        <begin position="25"/>
        <end position="35"/>
    </location>
</feature>
<reference evidence="3 4" key="1">
    <citation type="submission" date="2012-02" db="EMBL/GenBank/DDBJ databases">
        <title>The Genome Sequence of Bacteroides dorei CL03T12C01.</title>
        <authorList>
            <consortium name="The Broad Institute Genome Sequencing Platform"/>
            <person name="Earl A."/>
            <person name="Ward D."/>
            <person name="Feldgarden M."/>
            <person name="Gevers D."/>
            <person name="Zitomersky N.L."/>
            <person name="Coyne M.J."/>
            <person name="Comstock L.E."/>
            <person name="Young S.K."/>
            <person name="Zeng Q."/>
            <person name="Gargeya S."/>
            <person name="Fitzgerald M."/>
            <person name="Haas B."/>
            <person name="Abouelleil A."/>
            <person name="Alvarado L."/>
            <person name="Arachchi H.M."/>
            <person name="Berlin A."/>
            <person name="Chapman S.B."/>
            <person name="Gearin G."/>
            <person name="Goldberg J."/>
            <person name="Griggs A."/>
            <person name="Gujja S."/>
            <person name="Hansen M."/>
            <person name="Heiman D."/>
            <person name="Howarth C."/>
            <person name="Larimer J."/>
            <person name="Lui A."/>
            <person name="MacDonald P.J.P."/>
            <person name="McCowen C."/>
            <person name="Montmayeur A."/>
            <person name="Murphy C."/>
            <person name="Neiman D."/>
            <person name="Pearson M."/>
            <person name="Priest M."/>
            <person name="Roberts A."/>
            <person name="Saif S."/>
            <person name="Shea T."/>
            <person name="Sisk P."/>
            <person name="Stolte C."/>
            <person name="Sykes S."/>
            <person name="Wortman J."/>
            <person name="Nusbaum C."/>
            <person name="Birren B."/>
        </authorList>
    </citation>
    <scope>NUCLEOTIDE SEQUENCE [LARGE SCALE GENOMIC DNA]</scope>
    <source>
        <strain evidence="3 4">CL03T12C01</strain>
    </source>
</reference>
<evidence type="ECO:0008006" key="5">
    <source>
        <dbReference type="Google" id="ProtNLM"/>
    </source>
</evidence>